<feature type="chain" id="PRO_5042058260" evidence="2">
    <location>
        <begin position="24"/>
        <end position="105"/>
    </location>
</feature>
<dbReference type="SMART" id="SM00768">
    <property type="entry name" value="X8"/>
    <property type="match status" value="1"/>
</dbReference>
<gene>
    <name evidence="4" type="ORF">POM88_054358</name>
</gene>
<proteinExistence type="predicted"/>
<evidence type="ECO:0000259" key="3">
    <source>
        <dbReference type="SMART" id="SM00768"/>
    </source>
</evidence>
<evidence type="ECO:0000313" key="5">
    <source>
        <dbReference type="Proteomes" id="UP001237642"/>
    </source>
</evidence>
<accession>A0AAD8GMX5</accession>
<protein>
    <submittedName>
        <fullName evidence="4">Glycosyl hydrolase family 17 protein</fullName>
    </submittedName>
</protein>
<evidence type="ECO:0000256" key="2">
    <source>
        <dbReference type="SAM" id="SignalP"/>
    </source>
</evidence>
<dbReference type="InterPro" id="IPR012946">
    <property type="entry name" value="X8"/>
</dbReference>
<reference evidence="4" key="2">
    <citation type="submission" date="2023-05" db="EMBL/GenBank/DDBJ databases">
        <authorList>
            <person name="Schelkunov M.I."/>
        </authorList>
    </citation>
    <scope>NUCLEOTIDE SEQUENCE</scope>
    <source>
        <strain evidence="4">Hsosn_3</strain>
        <tissue evidence="4">Leaf</tissue>
    </source>
</reference>
<dbReference type="Gene3D" id="1.20.58.1040">
    <property type="match status" value="1"/>
</dbReference>
<keyword evidence="5" id="KW-1185">Reference proteome</keyword>
<dbReference type="GO" id="GO:0009506">
    <property type="term" value="C:plasmodesma"/>
    <property type="evidence" value="ECO:0007669"/>
    <property type="project" value="UniProtKB-ARBA"/>
</dbReference>
<sequence length="105" mass="11162">MANSSLFFLGFLVCIFVCSTCEAQGTWCVAQGQAPDDKLQAFLDSTCGQNDCSAIKPGGSCYDPNTLHNHASYALDLVFRNTGDCNANIGTPAVTDPSFGNCHYP</sequence>
<name>A0AAD8GMX5_9APIA</name>
<dbReference type="Proteomes" id="UP001237642">
    <property type="component" value="Unassembled WGS sequence"/>
</dbReference>
<dbReference type="PANTHER" id="PTHR31044">
    <property type="entry name" value="BETA-1,3 GLUCANASE"/>
    <property type="match status" value="1"/>
</dbReference>
<comment type="caution">
    <text evidence="4">The sequence shown here is derived from an EMBL/GenBank/DDBJ whole genome shotgun (WGS) entry which is preliminary data.</text>
</comment>
<keyword evidence="4" id="KW-0378">Hydrolase</keyword>
<dbReference type="AlphaFoldDB" id="A0AAD8GMX5"/>
<evidence type="ECO:0000313" key="4">
    <source>
        <dbReference type="EMBL" id="KAK1351428.1"/>
    </source>
</evidence>
<dbReference type="Pfam" id="PF07983">
    <property type="entry name" value="X8"/>
    <property type="match status" value="1"/>
</dbReference>
<dbReference type="GO" id="GO:0016787">
    <property type="term" value="F:hydrolase activity"/>
    <property type="evidence" value="ECO:0007669"/>
    <property type="project" value="UniProtKB-KW"/>
</dbReference>
<reference evidence="4" key="1">
    <citation type="submission" date="2023-02" db="EMBL/GenBank/DDBJ databases">
        <title>Genome of toxic invasive species Heracleum sosnowskyi carries increased number of genes despite the absence of recent whole-genome duplications.</title>
        <authorList>
            <person name="Schelkunov M."/>
            <person name="Shtratnikova V."/>
            <person name="Makarenko M."/>
            <person name="Klepikova A."/>
            <person name="Omelchenko D."/>
            <person name="Novikova G."/>
            <person name="Obukhova E."/>
            <person name="Bogdanov V."/>
            <person name="Penin A."/>
            <person name="Logacheva M."/>
        </authorList>
    </citation>
    <scope>NUCLEOTIDE SEQUENCE</scope>
    <source>
        <strain evidence="4">Hsosn_3</strain>
        <tissue evidence="4">Leaf</tissue>
    </source>
</reference>
<organism evidence="4 5">
    <name type="scientific">Heracleum sosnowskyi</name>
    <dbReference type="NCBI Taxonomy" id="360622"/>
    <lineage>
        <taxon>Eukaryota</taxon>
        <taxon>Viridiplantae</taxon>
        <taxon>Streptophyta</taxon>
        <taxon>Embryophyta</taxon>
        <taxon>Tracheophyta</taxon>
        <taxon>Spermatophyta</taxon>
        <taxon>Magnoliopsida</taxon>
        <taxon>eudicotyledons</taxon>
        <taxon>Gunneridae</taxon>
        <taxon>Pentapetalae</taxon>
        <taxon>asterids</taxon>
        <taxon>campanulids</taxon>
        <taxon>Apiales</taxon>
        <taxon>Apiaceae</taxon>
        <taxon>Apioideae</taxon>
        <taxon>apioid superclade</taxon>
        <taxon>Tordylieae</taxon>
        <taxon>Tordyliinae</taxon>
        <taxon>Heracleum</taxon>
    </lineage>
</organism>
<dbReference type="InterPro" id="IPR044788">
    <property type="entry name" value="X8_dom_prot"/>
</dbReference>
<keyword evidence="1 2" id="KW-0732">Signal</keyword>
<evidence type="ECO:0000256" key="1">
    <source>
        <dbReference type="ARBA" id="ARBA00022729"/>
    </source>
</evidence>
<dbReference type="EMBL" id="JAUIZM010000037">
    <property type="protein sequence ID" value="KAK1351428.1"/>
    <property type="molecule type" value="Genomic_DNA"/>
</dbReference>
<feature type="domain" description="X8" evidence="3">
    <location>
        <begin position="26"/>
        <end position="104"/>
    </location>
</feature>
<feature type="signal peptide" evidence="2">
    <location>
        <begin position="1"/>
        <end position="23"/>
    </location>
</feature>
<dbReference type="PANTHER" id="PTHR31044:SF147">
    <property type="entry name" value="CARBOHYDRATE-BINDING X8 DOMAIN PROTEIN"/>
    <property type="match status" value="1"/>
</dbReference>